<evidence type="ECO:0000256" key="3">
    <source>
        <dbReference type="ARBA" id="ARBA00023155"/>
    </source>
</evidence>
<feature type="region of interest" description="Disordered" evidence="6">
    <location>
        <begin position="22"/>
        <end position="48"/>
    </location>
</feature>
<feature type="compositionally biased region" description="Polar residues" evidence="6">
    <location>
        <begin position="330"/>
        <end position="401"/>
    </location>
</feature>
<dbReference type="InterPro" id="IPR008422">
    <property type="entry name" value="KN_HD"/>
</dbReference>
<dbReference type="PANTHER" id="PTHR11850">
    <property type="entry name" value="HOMEOBOX PROTEIN TRANSCRIPTION FACTORS"/>
    <property type="match status" value="1"/>
</dbReference>
<feature type="region of interest" description="Disordered" evidence="6">
    <location>
        <begin position="199"/>
        <end position="234"/>
    </location>
</feature>
<organism evidence="8 9">
    <name type="scientific">Puccinia coronata f. sp. avenae</name>
    <dbReference type="NCBI Taxonomy" id="200324"/>
    <lineage>
        <taxon>Eukaryota</taxon>
        <taxon>Fungi</taxon>
        <taxon>Dikarya</taxon>
        <taxon>Basidiomycota</taxon>
        <taxon>Pucciniomycotina</taxon>
        <taxon>Pucciniomycetes</taxon>
        <taxon>Pucciniales</taxon>
        <taxon>Pucciniaceae</taxon>
        <taxon>Puccinia</taxon>
    </lineage>
</organism>
<dbReference type="InterPro" id="IPR050224">
    <property type="entry name" value="TALE_homeobox"/>
</dbReference>
<dbReference type="SMART" id="SM00389">
    <property type="entry name" value="HOX"/>
    <property type="match status" value="1"/>
</dbReference>
<dbReference type="Proteomes" id="UP000235392">
    <property type="component" value="Unassembled WGS sequence"/>
</dbReference>
<evidence type="ECO:0000313" key="9">
    <source>
        <dbReference type="Proteomes" id="UP000235392"/>
    </source>
</evidence>
<comment type="caution">
    <text evidence="8">The sequence shown here is derived from an EMBL/GenBank/DDBJ whole genome shotgun (WGS) entry which is preliminary data.</text>
</comment>
<feature type="compositionally biased region" description="Low complexity" evidence="6">
    <location>
        <begin position="664"/>
        <end position="686"/>
    </location>
</feature>
<feature type="compositionally biased region" description="Polar residues" evidence="6">
    <location>
        <begin position="278"/>
        <end position="316"/>
    </location>
</feature>
<dbReference type="GO" id="GO:0005634">
    <property type="term" value="C:nucleus"/>
    <property type="evidence" value="ECO:0007669"/>
    <property type="project" value="UniProtKB-SubCell"/>
</dbReference>
<accession>A0A2N5VNS4</accession>
<feature type="domain" description="Homeobox" evidence="7">
    <location>
        <begin position="452"/>
        <end position="511"/>
    </location>
</feature>
<evidence type="ECO:0000256" key="1">
    <source>
        <dbReference type="ARBA" id="ARBA00005800"/>
    </source>
</evidence>
<evidence type="ECO:0000259" key="7">
    <source>
        <dbReference type="PROSITE" id="PS50071"/>
    </source>
</evidence>
<keyword evidence="4 5" id="KW-0539">Nucleus</keyword>
<evidence type="ECO:0000256" key="4">
    <source>
        <dbReference type="ARBA" id="ARBA00023242"/>
    </source>
</evidence>
<proteinExistence type="inferred from homology"/>
<keyword evidence="3 5" id="KW-0371">Homeobox</keyword>
<comment type="subcellular location">
    <subcellularLocation>
        <location evidence="5">Nucleus</location>
    </subcellularLocation>
</comment>
<feature type="compositionally biased region" description="Polar residues" evidence="6">
    <location>
        <begin position="733"/>
        <end position="745"/>
    </location>
</feature>
<dbReference type="SUPFAM" id="SSF46689">
    <property type="entry name" value="Homeodomain-like"/>
    <property type="match status" value="1"/>
</dbReference>
<reference evidence="8 9" key="1">
    <citation type="submission" date="2017-11" db="EMBL/GenBank/DDBJ databases">
        <title>De novo assembly and phasing of dikaryotic genomes from two isolates of Puccinia coronata f. sp. avenae, the causal agent of oat crown rust.</title>
        <authorList>
            <person name="Miller M.E."/>
            <person name="Zhang Y."/>
            <person name="Omidvar V."/>
            <person name="Sperschneider J."/>
            <person name="Schwessinger B."/>
            <person name="Raley C."/>
            <person name="Palmer J.M."/>
            <person name="Garnica D."/>
            <person name="Upadhyaya N."/>
            <person name="Rathjen J."/>
            <person name="Taylor J.M."/>
            <person name="Park R.F."/>
            <person name="Dodds P.N."/>
            <person name="Hirsch C.D."/>
            <person name="Kianian S.F."/>
            <person name="Figueroa M."/>
        </authorList>
    </citation>
    <scope>NUCLEOTIDE SEQUENCE [LARGE SCALE GENOMIC DNA]</scope>
    <source>
        <strain evidence="8">12SD80</strain>
    </source>
</reference>
<dbReference type="CDD" id="cd00086">
    <property type="entry name" value="homeodomain"/>
    <property type="match status" value="1"/>
</dbReference>
<evidence type="ECO:0000256" key="2">
    <source>
        <dbReference type="ARBA" id="ARBA00023125"/>
    </source>
</evidence>
<comment type="similarity">
    <text evidence="1">Belongs to the TALE/M-ATYP homeobox family.</text>
</comment>
<evidence type="ECO:0000256" key="6">
    <source>
        <dbReference type="SAM" id="MobiDB-lite"/>
    </source>
</evidence>
<feature type="region of interest" description="Disordered" evidence="6">
    <location>
        <begin position="626"/>
        <end position="745"/>
    </location>
</feature>
<dbReference type="GO" id="GO:0006355">
    <property type="term" value="P:regulation of DNA-templated transcription"/>
    <property type="evidence" value="ECO:0007669"/>
    <property type="project" value="InterPro"/>
</dbReference>
<dbReference type="InterPro" id="IPR009057">
    <property type="entry name" value="Homeodomain-like_sf"/>
</dbReference>
<gene>
    <name evidence="8" type="ORF">PCASD_00497</name>
</gene>
<keyword evidence="2 5" id="KW-0238">DNA-binding</keyword>
<dbReference type="EMBL" id="PGCI01000004">
    <property type="protein sequence ID" value="PLW51590.1"/>
    <property type="molecule type" value="Genomic_DNA"/>
</dbReference>
<feature type="region of interest" description="Disordered" evidence="6">
    <location>
        <begin position="273"/>
        <end position="459"/>
    </location>
</feature>
<feature type="region of interest" description="Disordered" evidence="6">
    <location>
        <begin position="75"/>
        <end position="95"/>
    </location>
</feature>
<evidence type="ECO:0000256" key="5">
    <source>
        <dbReference type="PROSITE-ProRule" id="PRU00108"/>
    </source>
</evidence>
<dbReference type="GO" id="GO:0003677">
    <property type="term" value="F:DNA binding"/>
    <property type="evidence" value="ECO:0007669"/>
    <property type="project" value="UniProtKB-UniRule"/>
</dbReference>
<protein>
    <recommendedName>
        <fullName evidence="7">Homeobox domain-containing protein</fullName>
    </recommendedName>
</protein>
<name>A0A2N5VNS4_9BASI</name>
<dbReference type="InterPro" id="IPR001356">
    <property type="entry name" value="HD"/>
</dbReference>
<dbReference type="Gene3D" id="1.10.10.60">
    <property type="entry name" value="Homeodomain-like"/>
    <property type="match status" value="1"/>
</dbReference>
<feature type="DNA-binding region" description="Homeobox" evidence="5">
    <location>
        <begin position="454"/>
        <end position="512"/>
    </location>
</feature>
<dbReference type="Pfam" id="PF05920">
    <property type="entry name" value="Homeobox_KN"/>
    <property type="match status" value="1"/>
</dbReference>
<sequence>MFVLLAHNQAVVLASSILSTKDVQPEQGLSEPTLIEQPDQHPTPAPPRRTSYSLYYHNTNEPEVYPEFNWPEHSSAQLSNMGDPALSENDAAENKADNSPLALALEPYQGTASPSPPSSRSETFISDVGTASGEVGFGRQAPQHDGQVEEILRVSNKRPRAPSLLQLDNRCFQRYCRPHVTSPHSSPGSVGSTAAKLKENVDSSGLPPIVTREEVDRGSAVDDTTTELQVPATREYDKRVSVAVDALGDSSPSRPDSNSTSLKLPSELASFPAEDCSHQNSTHQTPATPHSATSVSFSSHQPQSQQLHFPSHSNGYLSALPSPVVPHCDGNSQPADRGSYPSSPGMTLTAPNSATFPQEPNSSFGPLTSQLQSTGTPSHHLVSPSSTSFRSSDAAFSQPAQSRLIRPAYPSSGKSHDLDTPSAPATAVPATRLTTSPVPPLNQASSWSSVENQAPRRRGKLPSAVTTILKGWLMAHTTHPYPTEEEKKKLCQETNLTMNQVSNWFINARRRILVPPSAGNSVHEVRQPIRRQAQSQLVRAAGHAGAVPPCLTIRHVGSQSHSASTSPGLSMFSPISVGSPHLSGAAGSFDFRYPMSHQSVHESPYHAEGLSTCPSTSTLSPCSNQWPNSAQLLRQPPSSPMYASHGNQGAVPYYPSAQSFQGYPPNHSSSSTPIPSPHFTSSFPSGPHYPTPQARLHSPRPNADSHPPTPTLSHSSGQHHSVPAYLSHAPGNPSVSFPTNQDADK</sequence>
<evidence type="ECO:0000313" key="8">
    <source>
        <dbReference type="EMBL" id="PLW51590.1"/>
    </source>
</evidence>
<feature type="compositionally biased region" description="Basic and acidic residues" evidence="6">
    <location>
        <begin position="211"/>
        <end position="220"/>
    </location>
</feature>
<dbReference type="AlphaFoldDB" id="A0A2N5VNS4"/>
<feature type="compositionally biased region" description="Polar residues" evidence="6">
    <location>
        <begin position="432"/>
        <end position="452"/>
    </location>
</feature>
<dbReference type="PROSITE" id="PS50071">
    <property type="entry name" value="HOMEOBOX_2"/>
    <property type="match status" value="1"/>
</dbReference>
<feature type="compositionally biased region" description="Low complexity" evidence="6">
    <location>
        <begin position="420"/>
        <end position="431"/>
    </location>
</feature>